<accession>A0A9C6TLN8</accession>
<dbReference type="AlphaFoldDB" id="A0A9C6TLN8"/>
<reference evidence="1" key="1">
    <citation type="journal article" date="2016" name="Nat. Genet.">
        <title>The genome sequences of Arachis duranensis and Arachis ipaensis, the diploid ancestors of cultivated peanut.</title>
        <authorList>
            <person name="Bertioli D.J."/>
            <person name="Cannon S.B."/>
            <person name="Froenicke L."/>
            <person name="Huang G."/>
            <person name="Farmer A.D."/>
            <person name="Cannon E.K."/>
            <person name="Liu X."/>
            <person name="Gao D."/>
            <person name="Clevenger J."/>
            <person name="Dash S."/>
            <person name="Ren L."/>
            <person name="Moretzsohn M.C."/>
            <person name="Shirasawa K."/>
            <person name="Huang W."/>
            <person name="Vidigal B."/>
            <person name="Abernathy B."/>
            <person name="Chu Y."/>
            <person name="Niederhuth C.E."/>
            <person name="Umale P."/>
            <person name="Araujo A.C."/>
            <person name="Kozik A."/>
            <person name="Kim K.D."/>
            <person name="Burow M.D."/>
            <person name="Varshney R.K."/>
            <person name="Wang X."/>
            <person name="Zhang X."/>
            <person name="Barkley N."/>
            <person name="Guimaraes P.M."/>
            <person name="Isobe S."/>
            <person name="Guo B."/>
            <person name="Liao B."/>
            <person name="Stalker H.T."/>
            <person name="Schmitz R.J."/>
            <person name="Scheffler B.E."/>
            <person name="Leal-Bertioli S.C."/>
            <person name="Xun X."/>
            <person name="Jackson S.A."/>
            <person name="Michelmore R."/>
            <person name="Ozias-Akins P."/>
        </authorList>
    </citation>
    <scope>NUCLEOTIDE SEQUENCE [LARGE SCALE GENOMIC DNA]</scope>
    <source>
        <strain evidence="1">cv. V14167</strain>
    </source>
</reference>
<dbReference type="GeneID" id="107465420"/>
<dbReference type="KEGG" id="adu:107465420"/>
<reference evidence="2" key="2">
    <citation type="submission" date="2025-08" db="UniProtKB">
        <authorList>
            <consortium name="RefSeq"/>
        </authorList>
    </citation>
    <scope>IDENTIFICATION</scope>
    <source>
        <tissue evidence="2">Whole plant</tissue>
    </source>
</reference>
<organism evidence="1 2">
    <name type="scientific">Arachis duranensis</name>
    <name type="common">Wild peanut</name>
    <dbReference type="NCBI Taxonomy" id="130453"/>
    <lineage>
        <taxon>Eukaryota</taxon>
        <taxon>Viridiplantae</taxon>
        <taxon>Streptophyta</taxon>
        <taxon>Embryophyta</taxon>
        <taxon>Tracheophyta</taxon>
        <taxon>Spermatophyta</taxon>
        <taxon>Magnoliopsida</taxon>
        <taxon>eudicotyledons</taxon>
        <taxon>Gunneridae</taxon>
        <taxon>Pentapetalae</taxon>
        <taxon>rosids</taxon>
        <taxon>fabids</taxon>
        <taxon>Fabales</taxon>
        <taxon>Fabaceae</taxon>
        <taxon>Papilionoideae</taxon>
        <taxon>50 kb inversion clade</taxon>
        <taxon>dalbergioids sensu lato</taxon>
        <taxon>Dalbergieae</taxon>
        <taxon>Pterocarpus clade</taxon>
        <taxon>Arachis</taxon>
    </lineage>
</organism>
<name>A0A9C6TLN8_ARADU</name>
<evidence type="ECO:0000313" key="1">
    <source>
        <dbReference type="Proteomes" id="UP000515211"/>
    </source>
</evidence>
<protein>
    <submittedName>
        <fullName evidence="2">Uncharacterized protein LOC107465420 isoform X1</fullName>
    </submittedName>
</protein>
<keyword evidence="1" id="KW-1185">Reference proteome</keyword>
<gene>
    <name evidence="2" type="primary">LOC107465420</name>
</gene>
<sequence length="210" mass="24022">MHSRGREERNEVLHVAVRSEAAEDPNAVEAVLSRHRRCASAERVTPRCSDVIAIARENRCVRNEARRGERRRRLYRQHRRIRSPLLLSKVRHHGRGEEPPFMLVATKRGAAAAVDCHWRTHRRASDRQNHGPEGTGIPLLLLLLRSFITTVKKTRGPTQCLKIHARQLKHREEITLDIEGEAFGPTEEAVNNLSKFLGTVARNSYFCPLI</sequence>
<dbReference type="RefSeq" id="XP_052110624.1">
    <property type="nucleotide sequence ID" value="XM_052254664.1"/>
</dbReference>
<evidence type="ECO:0000313" key="2">
    <source>
        <dbReference type="RefSeq" id="XP_052110624.1"/>
    </source>
</evidence>
<dbReference type="Proteomes" id="UP000515211">
    <property type="component" value="Chromosome 9"/>
</dbReference>
<proteinExistence type="predicted"/>